<gene>
    <name evidence="1" type="ORF">GCM10009663_63190</name>
</gene>
<evidence type="ECO:0000313" key="2">
    <source>
        <dbReference type="Proteomes" id="UP001499987"/>
    </source>
</evidence>
<dbReference type="EMBL" id="BAAALD010000089">
    <property type="protein sequence ID" value="GAA1113770.1"/>
    <property type="molecule type" value="Genomic_DNA"/>
</dbReference>
<dbReference type="Proteomes" id="UP001499987">
    <property type="component" value="Unassembled WGS sequence"/>
</dbReference>
<keyword evidence="2" id="KW-1185">Reference proteome</keyword>
<reference evidence="1 2" key="1">
    <citation type="journal article" date="2019" name="Int. J. Syst. Evol. Microbiol.">
        <title>The Global Catalogue of Microorganisms (GCM) 10K type strain sequencing project: providing services to taxonomists for standard genome sequencing and annotation.</title>
        <authorList>
            <consortium name="The Broad Institute Genomics Platform"/>
            <consortium name="The Broad Institute Genome Sequencing Center for Infectious Disease"/>
            <person name="Wu L."/>
            <person name="Ma J."/>
        </authorList>
    </citation>
    <scope>NUCLEOTIDE SEQUENCE [LARGE SCALE GENOMIC DNA]</scope>
    <source>
        <strain evidence="1 2">JCM 13002</strain>
    </source>
</reference>
<sequence length="77" mass="8415">MEVLTHLPVPNELRAMLDDLATDDMTLLMAPLPRSWEASSAKVTSRMWCSASMDQWPRIRAASCAGVACPEGRPVTA</sequence>
<name>A0ABN1U2E8_9ACTN</name>
<comment type="caution">
    <text evidence="1">The sequence shown here is derived from an EMBL/GenBank/DDBJ whole genome shotgun (WGS) entry which is preliminary data.</text>
</comment>
<accession>A0ABN1U2E8</accession>
<organism evidence="1 2">
    <name type="scientific">Kitasatospora arboriphila</name>
    <dbReference type="NCBI Taxonomy" id="258052"/>
    <lineage>
        <taxon>Bacteria</taxon>
        <taxon>Bacillati</taxon>
        <taxon>Actinomycetota</taxon>
        <taxon>Actinomycetes</taxon>
        <taxon>Kitasatosporales</taxon>
        <taxon>Streptomycetaceae</taxon>
        <taxon>Kitasatospora</taxon>
    </lineage>
</organism>
<protein>
    <submittedName>
        <fullName evidence="1">Uncharacterized protein</fullName>
    </submittedName>
</protein>
<proteinExistence type="predicted"/>
<evidence type="ECO:0000313" key="1">
    <source>
        <dbReference type="EMBL" id="GAA1113770.1"/>
    </source>
</evidence>